<dbReference type="EMBL" id="BGZK01000447">
    <property type="protein sequence ID" value="GBP44115.1"/>
    <property type="molecule type" value="Genomic_DNA"/>
</dbReference>
<feature type="compositionally biased region" description="Low complexity" evidence="1">
    <location>
        <begin position="74"/>
        <end position="90"/>
    </location>
</feature>
<proteinExistence type="predicted"/>
<keyword evidence="3" id="KW-1185">Reference proteome</keyword>
<evidence type="ECO:0000313" key="2">
    <source>
        <dbReference type="EMBL" id="GBP44115.1"/>
    </source>
</evidence>
<accession>A0A4C1W229</accession>
<feature type="region of interest" description="Disordered" evidence="1">
    <location>
        <begin position="72"/>
        <end position="102"/>
    </location>
</feature>
<sequence>MKGDYQEIKLTKAALGQGPSRPEFSSEPFDLNKECARVCLENGSYQLPVSETSLSCRFGFLRYLAEENPFPFYQSRPQPQSLSRSPPAASDGPVPNSSPPRS</sequence>
<gene>
    <name evidence="2" type="ORF">EVAR_81436_1</name>
</gene>
<protein>
    <submittedName>
        <fullName evidence="2">Uncharacterized protein</fullName>
    </submittedName>
</protein>
<reference evidence="2 3" key="1">
    <citation type="journal article" date="2019" name="Commun. Biol.">
        <title>The bagworm genome reveals a unique fibroin gene that provides high tensile strength.</title>
        <authorList>
            <person name="Kono N."/>
            <person name="Nakamura H."/>
            <person name="Ohtoshi R."/>
            <person name="Tomita M."/>
            <person name="Numata K."/>
            <person name="Arakawa K."/>
        </authorList>
    </citation>
    <scope>NUCLEOTIDE SEQUENCE [LARGE SCALE GENOMIC DNA]</scope>
</reference>
<evidence type="ECO:0000313" key="3">
    <source>
        <dbReference type="Proteomes" id="UP000299102"/>
    </source>
</evidence>
<dbReference type="AlphaFoldDB" id="A0A4C1W229"/>
<evidence type="ECO:0000256" key="1">
    <source>
        <dbReference type="SAM" id="MobiDB-lite"/>
    </source>
</evidence>
<name>A0A4C1W229_EUMVA</name>
<dbReference type="Proteomes" id="UP000299102">
    <property type="component" value="Unassembled WGS sequence"/>
</dbReference>
<comment type="caution">
    <text evidence="2">The sequence shown here is derived from an EMBL/GenBank/DDBJ whole genome shotgun (WGS) entry which is preliminary data.</text>
</comment>
<organism evidence="2 3">
    <name type="scientific">Eumeta variegata</name>
    <name type="common">Bagworm moth</name>
    <name type="synonym">Eumeta japonica</name>
    <dbReference type="NCBI Taxonomy" id="151549"/>
    <lineage>
        <taxon>Eukaryota</taxon>
        <taxon>Metazoa</taxon>
        <taxon>Ecdysozoa</taxon>
        <taxon>Arthropoda</taxon>
        <taxon>Hexapoda</taxon>
        <taxon>Insecta</taxon>
        <taxon>Pterygota</taxon>
        <taxon>Neoptera</taxon>
        <taxon>Endopterygota</taxon>
        <taxon>Lepidoptera</taxon>
        <taxon>Glossata</taxon>
        <taxon>Ditrysia</taxon>
        <taxon>Tineoidea</taxon>
        <taxon>Psychidae</taxon>
        <taxon>Oiketicinae</taxon>
        <taxon>Eumeta</taxon>
    </lineage>
</organism>